<dbReference type="EMBL" id="LMTZ01000111">
    <property type="protein sequence ID" value="KST65166.1"/>
    <property type="molecule type" value="Genomic_DNA"/>
</dbReference>
<dbReference type="OrthoDB" id="468044at2"/>
<dbReference type="InterPro" id="IPR002711">
    <property type="entry name" value="HNH"/>
</dbReference>
<feature type="domain" description="Reverse transcriptase" evidence="1">
    <location>
        <begin position="89"/>
        <end position="347"/>
    </location>
</feature>
<sequence>MEITSKLKWNTWEEINWKAVEFQVFKLQKRIYRASLQGDKKLVHKLQRMMVSSYYGKLLATRKVTQENKGKKTAGVDGVKALKPKERLKLAKNLKLDGKSQPTRRVWIPKPGKKQRRPLGIPTILERVKQTLLKLALEPEWEAVFEPNSYGFRPGRSCHDAIAAIFASINKKPKYVLDADISKCFDCINHQALLRKIKTFSLASRQIKAWLKSGVIDFSNWAERKGYNSTSEGTPQGGSISPLLANIALHGLEKHIENKFPNDEKGRWIDSWKIYRKQFQSPRLIRYADDFVILCEELEPINKCKELVKDWLEKIGLELNTSKTRIAHTLKTFNDEQAGFQFLGFEIRQFKVGKHHSGKTTRKKLLGFKTIIRPSKEKVKTHYDNLNQWCDKMKAVNAAALIKQLNPIIRGWCNYQSPWHSSKSFSKVKNLMWSRLWRWAKRRHPHKNRKWIANKYFGGSRQWSFVYRSGENSLELLCHTNFPASVKWVKVEGTRTPYDGDALYWSKRIGDSYQTIDPQKSRLLKKQKGKCAHCGASFKPSDQMEKHHIIKRSKGGNNADKNLLLVHLYCHDQIHSRKVDTTN</sequence>
<dbReference type="Pfam" id="PF00078">
    <property type="entry name" value="RVT_1"/>
    <property type="match status" value="1"/>
</dbReference>
<name>A0A0V7ZLA0_9CYAN</name>
<dbReference type="InterPro" id="IPR013597">
    <property type="entry name" value="Mat_intron_G2"/>
</dbReference>
<keyword evidence="2" id="KW-0548">Nucleotidyltransferase</keyword>
<dbReference type="Gene3D" id="1.10.30.50">
    <property type="match status" value="1"/>
</dbReference>
<dbReference type="Proteomes" id="UP000053372">
    <property type="component" value="Unassembled WGS sequence"/>
</dbReference>
<dbReference type="SMART" id="SM00507">
    <property type="entry name" value="HNHc"/>
    <property type="match status" value="1"/>
</dbReference>
<dbReference type="InterPro" id="IPR043502">
    <property type="entry name" value="DNA/RNA_pol_sf"/>
</dbReference>
<dbReference type="CDD" id="cd01651">
    <property type="entry name" value="RT_G2_intron"/>
    <property type="match status" value="1"/>
</dbReference>
<dbReference type="CDD" id="cd00085">
    <property type="entry name" value="HNHc"/>
    <property type="match status" value="1"/>
</dbReference>
<dbReference type="GO" id="GO:0003964">
    <property type="term" value="F:RNA-directed DNA polymerase activity"/>
    <property type="evidence" value="ECO:0007669"/>
    <property type="project" value="UniProtKB-KW"/>
</dbReference>
<dbReference type="GO" id="GO:0004519">
    <property type="term" value="F:endonuclease activity"/>
    <property type="evidence" value="ECO:0007669"/>
    <property type="project" value="InterPro"/>
</dbReference>
<keyword evidence="2" id="KW-0695">RNA-directed DNA polymerase</keyword>
<organism evidence="2 3">
    <name type="scientific">Mastigocoleus testarum BC008</name>
    <dbReference type="NCBI Taxonomy" id="371196"/>
    <lineage>
        <taxon>Bacteria</taxon>
        <taxon>Bacillati</taxon>
        <taxon>Cyanobacteriota</taxon>
        <taxon>Cyanophyceae</taxon>
        <taxon>Nostocales</taxon>
        <taxon>Hapalosiphonaceae</taxon>
        <taxon>Mastigocoleus</taxon>
    </lineage>
</organism>
<dbReference type="RefSeq" id="WP_058184065.1">
    <property type="nucleotide sequence ID" value="NZ_LMTZ01000111.1"/>
</dbReference>
<gene>
    <name evidence="2" type="ORF">BC008_20435</name>
</gene>
<dbReference type="PANTHER" id="PTHR34047:SF10">
    <property type="entry name" value="GROUP II INTRON-ASSOCIATED OPEN READING FRAME"/>
    <property type="match status" value="1"/>
</dbReference>
<evidence type="ECO:0000259" key="1">
    <source>
        <dbReference type="PROSITE" id="PS50878"/>
    </source>
</evidence>
<dbReference type="GO" id="GO:0008270">
    <property type="term" value="F:zinc ion binding"/>
    <property type="evidence" value="ECO:0007669"/>
    <property type="project" value="InterPro"/>
</dbReference>
<dbReference type="Pfam" id="PF01844">
    <property type="entry name" value="HNH"/>
    <property type="match status" value="1"/>
</dbReference>
<dbReference type="AlphaFoldDB" id="A0A0V7ZLA0"/>
<dbReference type="InterPro" id="IPR030931">
    <property type="entry name" value="Group_II_RT_mat"/>
</dbReference>
<evidence type="ECO:0000313" key="3">
    <source>
        <dbReference type="Proteomes" id="UP000053372"/>
    </source>
</evidence>
<keyword evidence="2" id="KW-0808">Transferase</keyword>
<evidence type="ECO:0000313" key="2">
    <source>
        <dbReference type="EMBL" id="KST65166.1"/>
    </source>
</evidence>
<dbReference type="PROSITE" id="PS50878">
    <property type="entry name" value="RT_POL"/>
    <property type="match status" value="1"/>
</dbReference>
<dbReference type="NCBIfam" id="TIGR04416">
    <property type="entry name" value="group_II_RT_mat"/>
    <property type="match status" value="1"/>
</dbReference>
<dbReference type="InterPro" id="IPR000477">
    <property type="entry name" value="RT_dom"/>
</dbReference>
<dbReference type="SUPFAM" id="SSF56672">
    <property type="entry name" value="DNA/RNA polymerases"/>
    <property type="match status" value="1"/>
</dbReference>
<keyword evidence="3" id="KW-1185">Reference proteome</keyword>
<proteinExistence type="predicted"/>
<comment type="caution">
    <text evidence="2">The sequence shown here is derived from an EMBL/GenBank/DDBJ whole genome shotgun (WGS) entry which is preliminary data.</text>
</comment>
<dbReference type="PANTHER" id="PTHR34047">
    <property type="entry name" value="NUCLEAR INTRON MATURASE 1, MITOCHONDRIAL-RELATED"/>
    <property type="match status" value="1"/>
</dbReference>
<protein>
    <submittedName>
        <fullName evidence="2">Group II intron reverse transcriptase/maturase</fullName>
    </submittedName>
</protein>
<accession>A0A0V7ZLA0</accession>
<dbReference type="Pfam" id="PF08388">
    <property type="entry name" value="GIIM"/>
    <property type="match status" value="1"/>
</dbReference>
<dbReference type="InterPro" id="IPR051083">
    <property type="entry name" value="GrpII_Intron_Splice-Mob/Def"/>
</dbReference>
<dbReference type="Pfam" id="PF13655">
    <property type="entry name" value="RVT_N"/>
    <property type="match status" value="1"/>
</dbReference>
<dbReference type="InterPro" id="IPR003615">
    <property type="entry name" value="HNH_nuc"/>
</dbReference>
<reference evidence="2 3" key="1">
    <citation type="journal article" date="2015" name="Genome Announc.">
        <title>Draft Genome of the Euendolithic (true boring) Cyanobacterium Mastigocoleus testarum strain BC008.</title>
        <authorList>
            <person name="Guida B.S."/>
            <person name="Garcia-Pichel F."/>
        </authorList>
    </citation>
    <scope>NUCLEOTIDE SEQUENCE [LARGE SCALE GENOMIC DNA]</scope>
    <source>
        <strain evidence="2 3">BC008</strain>
    </source>
</reference>
<dbReference type="InterPro" id="IPR025960">
    <property type="entry name" value="RVT_N"/>
</dbReference>
<dbReference type="GO" id="GO:0003676">
    <property type="term" value="F:nucleic acid binding"/>
    <property type="evidence" value="ECO:0007669"/>
    <property type="project" value="InterPro"/>
</dbReference>